<feature type="region of interest" description="Disordered" evidence="1">
    <location>
        <begin position="395"/>
        <end position="450"/>
    </location>
</feature>
<reference evidence="2 3" key="1">
    <citation type="submission" date="2014-09" db="EMBL/GenBank/DDBJ databases">
        <authorList>
            <person name="Ellenberger Sabrina"/>
        </authorList>
    </citation>
    <scope>NUCLEOTIDE SEQUENCE [LARGE SCALE GENOMIC DNA]</scope>
    <source>
        <strain evidence="2 3">CBS 412.66</strain>
    </source>
</reference>
<dbReference type="Proteomes" id="UP000054107">
    <property type="component" value="Unassembled WGS sequence"/>
</dbReference>
<evidence type="ECO:0000313" key="2">
    <source>
        <dbReference type="EMBL" id="CEP18740.1"/>
    </source>
</evidence>
<evidence type="ECO:0000256" key="1">
    <source>
        <dbReference type="SAM" id="MobiDB-lite"/>
    </source>
</evidence>
<feature type="region of interest" description="Disordered" evidence="1">
    <location>
        <begin position="102"/>
        <end position="123"/>
    </location>
</feature>
<organism evidence="2 3">
    <name type="scientific">Parasitella parasitica</name>
    <dbReference type="NCBI Taxonomy" id="35722"/>
    <lineage>
        <taxon>Eukaryota</taxon>
        <taxon>Fungi</taxon>
        <taxon>Fungi incertae sedis</taxon>
        <taxon>Mucoromycota</taxon>
        <taxon>Mucoromycotina</taxon>
        <taxon>Mucoromycetes</taxon>
        <taxon>Mucorales</taxon>
        <taxon>Mucorineae</taxon>
        <taxon>Mucoraceae</taxon>
        <taxon>Parasitella</taxon>
    </lineage>
</organism>
<feature type="compositionally biased region" description="Polar residues" evidence="1">
    <location>
        <begin position="400"/>
        <end position="415"/>
    </location>
</feature>
<dbReference type="EMBL" id="LN733886">
    <property type="protein sequence ID" value="CEP18740.1"/>
    <property type="molecule type" value="Genomic_DNA"/>
</dbReference>
<dbReference type="OrthoDB" id="2273669at2759"/>
<feature type="compositionally biased region" description="Polar residues" evidence="1">
    <location>
        <begin position="1"/>
        <end position="17"/>
    </location>
</feature>
<sequence length="520" mass="56571">MSWQALDTTNTAHSNQYKPVDHGKSEYSTDDDNYQTESDSEYDEIEIAAWGDNAPKEQSSWNSLIDPTIKIKADGIGSGGLHRKGVNFKPVSEQFIVAQRLNKGVPSKKSKKPKKKPTSTASLQAKPVAALLPAKPNRSYVPVIRPSAPARAPIKNSSASIWGSAPLAVTPFWEKKQEPSKPAAPPPPPQVNTLQNTGINTRLTAQTPLTNGVSWGAPQSNKDNLTALTPTVPATKTTPSLTSQTLPAYSIPPVEDTIKENESKSTATTTKWNIEAQGFDPSKGFNPVLKPEALKWNMKVPSFVPSTTASTSTSSAQSSVSSPLVYNADAPVFVPTFVPPPPIKKILKITSPTPAKEAPVLPAQLARETKSRVHLDQSLLRKHLDIKPFIPAGQLHSHVTEQPTNSEATTTTFKEQQPFQQSQFQSKSSVHGQLESQTQPESTRGFEQQPDPFLRINLEISEGISTTIIVQEGANPDDLAEEFGVTHRLKMTSVAKKNMAAFISSLIEKKKNEKKFGLID</sequence>
<feature type="compositionally biased region" description="Polar residues" evidence="1">
    <location>
        <begin position="430"/>
        <end position="446"/>
    </location>
</feature>
<accession>A0A0B7NT95</accession>
<protein>
    <submittedName>
        <fullName evidence="2">Uncharacterized protein</fullName>
    </submittedName>
</protein>
<feature type="compositionally biased region" description="Basic residues" evidence="1">
    <location>
        <begin position="106"/>
        <end position="117"/>
    </location>
</feature>
<evidence type="ECO:0000313" key="3">
    <source>
        <dbReference type="Proteomes" id="UP000054107"/>
    </source>
</evidence>
<dbReference type="AlphaFoldDB" id="A0A0B7NT95"/>
<gene>
    <name evidence="2" type="primary">PARPA_13047.1 scaffold 45703</name>
</gene>
<proteinExistence type="predicted"/>
<feature type="region of interest" description="Disordered" evidence="1">
    <location>
        <begin position="1"/>
        <end position="39"/>
    </location>
</feature>
<feature type="region of interest" description="Disordered" evidence="1">
    <location>
        <begin position="214"/>
        <end position="248"/>
    </location>
</feature>
<keyword evidence="3" id="KW-1185">Reference proteome</keyword>
<feature type="compositionally biased region" description="Low complexity" evidence="1">
    <location>
        <begin position="416"/>
        <end position="429"/>
    </location>
</feature>
<name>A0A0B7NT95_9FUNG</name>
<feature type="compositionally biased region" description="Acidic residues" evidence="1">
    <location>
        <begin position="28"/>
        <end position="39"/>
    </location>
</feature>
<feature type="compositionally biased region" description="Polar residues" evidence="1">
    <location>
        <begin position="214"/>
        <end position="247"/>
    </location>
</feature>